<evidence type="ECO:0000313" key="1">
    <source>
        <dbReference type="EMBL" id="KAJ4341896.1"/>
    </source>
</evidence>
<dbReference type="EMBL" id="JAPEUV010000009">
    <property type="protein sequence ID" value="KAJ4341896.1"/>
    <property type="molecule type" value="Genomic_DNA"/>
</dbReference>
<dbReference type="Proteomes" id="UP001140562">
    <property type="component" value="Unassembled WGS sequence"/>
</dbReference>
<accession>A0A9W8X710</accession>
<dbReference type="AlphaFoldDB" id="A0A9W8X710"/>
<sequence length="260" mass="29655">MKTLVQRSLSSIPGSEYTASDHPFRQLIAALCLSQFTGIRELKTEYVGKDITDPGTEFALSIFDLNENEMEAAEFVFQGLEKLVLNIALRVSNQDTFGEVTDKFATLLRSTTQLQHLYFQPTHWKSDVGLQPLFERLGLGTTWPRLQTLGLKGVFATENELTSVIKRHEQTLARFLFSKCSLLEGTWAEIVDEVVYGTQIRWFELDRVNERSLSHLNYASLSTSERDLWKYEGRLKVTKSGERSFVETNPAKKSVYALRS</sequence>
<proteinExistence type="predicted"/>
<dbReference type="OrthoDB" id="10262814at2759"/>
<gene>
    <name evidence="1" type="ORF">N0V87_001561</name>
</gene>
<protein>
    <submittedName>
        <fullName evidence="1">Uncharacterized protein</fullName>
    </submittedName>
</protein>
<keyword evidence="2" id="KW-1185">Reference proteome</keyword>
<organism evidence="1 2">
    <name type="scientific">Didymella glomerata</name>
    <dbReference type="NCBI Taxonomy" id="749621"/>
    <lineage>
        <taxon>Eukaryota</taxon>
        <taxon>Fungi</taxon>
        <taxon>Dikarya</taxon>
        <taxon>Ascomycota</taxon>
        <taxon>Pezizomycotina</taxon>
        <taxon>Dothideomycetes</taxon>
        <taxon>Pleosporomycetidae</taxon>
        <taxon>Pleosporales</taxon>
        <taxon>Pleosporineae</taxon>
        <taxon>Didymellaceae</taxon>
        <taxon>Didymella</taxon>
    </lineage>
</organism>
<reference evidence="1" key="1">
    <citation type="submission" date="2022-10" db="EMBL/GenBank/DDBJ databases">
        <title>Tapping the CABI collections for fungal endophytes: first genome assemblies for Collariella, Neodidymelliopsis, Ascochyta clinopodiicola, Didymella pomorum, Didymosphaeria variabile, Neocosmospora piperis and Neocucurbitaria cava.</title>
        <authorList>
            <person name="Hill R."/>
        </authorList>
    </citation>
    <scope>NUCLEOTIDE SEQUENCE</scope>
    <source>
        <strain evidence="1">IMI 360193</strain>
    </source>
</reference>
<name>A0A9W8X710_9PLEO</name>
<evidence type="ECO:0000313" key="2">
    <source>
        <dbReference type="Proteomes" id="UP001140562"/>
    </source>
</evidence>
<comment type="caution">
    <text evidence="1">The sequence shown here is derived from an EMBL/GenBank/DDBJ whole genome shotgun (WGS) entry which is preliminary data.</text>
</comment>